<evidence type="ECO:0000256" key="7">
    <source>
        <dbReference type="SAM" id="Phobius"/>
    </source>
</evidence>
<dbReference type="PANTHER" id="PTHR11730:SF60">
    <property type="entry name" value="RH50, ISOFORM D"/>
    <property type="match status" value="1"/>
</dbReference>
<dbReference type="GO" id="GO:0008519">
    <property type="term" value="F:ammonium channel activity"/>
    <property type="evidence" value="ECO:0007669"/>
    <property type="project" value="InterPro"/>
</dbReference>
<sequence length="530" mass="56989">MLQPLSRIYPASIFRLIWISSAKAKAAAEHSARASCWQASSASHRPAATRTKHLERSCGASAQPRWNRAIEFEYCDAFGDIIRATSRFSSIVTQSPGSAAATMEFGVTPKFGAVALALQALLWRCLPHSPSYDEQADAGLWGNATGTAQTAEWYGFCSVGLNMLISALVIQWGMLVNGFFHLKDAKFSIDIQGLLAADFACAAVLISFGAAAGCRPLQCLVLSLVEIPIFVANEYAADMGGSMFVHVFGAYFGIAASKALTAPGDGKNSNDHSGLQQRPAPSFLWLYWPSFNAGLASRRRQAPGAVINTYLSLAALQTVKGKFEMSHIQNATPGRRGGRRDSRRHDDPAVRSSDHRLLGRPAQRDLATLKSCARRQHPGHVRGQQPARHARSGWPASWASSTPLPPASMTMGTGLYQIFFGQGASSRPTAALRITCVKDAHPCQYEGGVRGRPCPPGSQAAFSGRRAWDSRLLLRRPGFILVCPSGPGAHAENFFQDDSVLHCPATTTPRPVRGEGSAAAETTKEAEEPV</sequence>
<keyword evidence="3 7" id="KW-0812">Transmembrane</keyword>
<protein>
    <submittedName>
        <fullName evidence="10">Ammonium_transp domain-containing protein</fullName>
    </submittedName>
</protein>
<keyword evidence="5 7" id="KW-0472">Membrane</keyword>
<evidence type="ECO:0000313" key="9">
    <source>
        <dbReference type="Proteomes" id="UP000095280"/>
    </source>
</evidence>
<dbReference type="InterPro" id="IPR024041">
    <property type="entry name" value="NH4_transpt_AmtB-like_dom"/>
</dbReference>
<evidence type="ECO:0000256" key="2">
    <source>
        <dbReference type="ARBA" id="ARBA00011036"/>
    </source>
</evidence>
<dbReference type="InterPro" id="IPR002229">
    <property type="entry name" value="RhesusRHD"/>
</dbReference>
<reference evidence="10" key="1">
    <citation type="submission" date="2016-11" db="UniProtKB">
        <authorList>
            <consortium name="WormBaseParasite"/>
        </authorList>
    </citation>
    <scope>IDENTIFICATION</scope>
</reference>
<comment type="similarity">
    <text evidence="2">Belongs to the ammonium transporter (TC 2.A.49) family. Rh subfamily.</text>
</comment>
<dbReference type="Pfam" id="PF00909">
    <property type="entry name" value="Ammonium_transp"/>
    <property type="match status" value="1"/>
</dbReference>
<evidence type="ECO:0000256" key="1">
    <source>
        <dbReference type="ARBA" id="ARBA00004141"/>
    </source>
</evidence>
<comment type="subcellular location">
    <subcellularLocation>
        <location evidence="1">Membrane</location>
        <topology evidence="1">Multi-pass membrane protein</topology>
    </subcellularLocation>
</comment>
<feature type="transmembrane region" description="Helical" evidence="7">
    <location>
        <begin position="153"/>
        <end position="182"/>
    </location>
</feature>
<feature type="region of interest" description="Disordered" evidence="6">
    <location>
        <begin position="506"/>
        <end position="530"/>
    </location>
</feature>
<dbReference type="Proteomes" id="UP000095280">
    <property type="component" value="Unplaced"/>
</dbReference>
<name>A0A1I8F889_9PLAT</name>
<organism evidence="9 10">
    <name type="scientific">Macrostomum lignano</name>
    <dbReference type="NCBI Taxonomy" id="282301"/>
    <lineage>
        <taxon>Eukaryota</taxon>
        <taxon>Metazoa</taxon>
        <taxon>Spiralia</taxon>
        <taxon>Lophotrochozoa</taxon>
        <taxon>Platyhelminthes</taxon>
        <taxon>Rhabditophora</taxon>
        <taxon>Macrostomorpha</taxon>
        <taxon>Macrostomida</taxon>
        <taxon>Macrostomidae</taxon>
        <taxon>Macrostomum</taxon>
    </lineage>
</organism>
<evidence type="ECO:0000256" key="3">
    <source>
        <dbReference type="ARBA" id="ARBA00022692"/>
    </source>
</evidence>
<evidence type="ECO:0000256" key="4">
    <source>
        <dbReference type="ARBA" id="ARBA00022989"/>
    </source>
</evidence>
<evidence type="ECO:0000313" key="10">
    <source>
        <dbReference type="WBParaSite" id="maker-unitig_22985-snap-gene-0.1-mRNA-1"/>
    </source>
</evidence>
<dbReference type="SUPFAM" id="SSF111352">
    <property type="entry name" value="Ammonium transporter"/>
    <property type="match status" value="1"/>
</dbReference>
<evidence type="ECO:0000259" key="8">
    <source>
        <dbReference type="Pfam" id="PF00909"/>
    </source>
</evidence>
<dbReference type="GO" id="GO:0005886">
    <property type="term" value="C:plasma membrane"/>
    <property type="evidence" value="ECO:0007669"/>
    <property type="project" value="InterPro"/>
</dbReference>
<feature type="compositionally biased region" description="Basic and acidic residues" evidence="6">
    <location>
        <begin position="339"/>
        <end position="357"/>
    </location>
</feature>
<dbReference type="AlphaFoldDB" id="A0A1I8F889"/>
<evidence type="ECO:0000256" key="5">
    <source>
        <dbReference type="ARBA" id="ARBA00023136"/>
    </source>
</evidence>
<dbReference type="PRINTS" id="PR00342">
    <property type="entry name" value="RHESUSRHD"/>
</dbReference>
<dbReference type="GO" id="GO:0097272">
    <property type="term" value="P:ammonium homeostasis"/>
    <property type="evidence" value="ECO:0007669"/>
    <property type="project" value="TreeGrafter"/>
</dbReference>
<proteinExistence type="inferred from homology"/>
<accession>A0A1I8F889</accession>
<keyword evidence="4 7" id="KW-1133">Transmembrane helix</keyword>
<evidence type="ECO:0000256" key="6">
    <source>
        <dbReference type="SAM" id="MobiDB-lite"/>
    </source>
</evidence>
<feature type="transmembrane region" description="Helical" evidence="7">
    <location>
        <begin position="194"/>
        <end position="213"/>
    </location>
</feature>
<dbReference type="InterPro" id="IPR029020">
    <property type="entry name" value="Ammonium/urea_transptr"/>
</dbReference>
<keyword evidence="9" id="KW-1185">Reference proteome</keyword>
<dbReference type="WBParaSite" id="maker-unitig_22985-snap-gene-0.1-mRNA-1">
    <property type="protein sequence ID" value="maker-unitig_22985-snap-gene-0.1-mRNA-1"/>
    <property type="gene ID" value="maker-unitig_22985-snap-gene-0.1"/>
</dbReference>
<dbReference type="PANTHER" id="PTHR11730">
    <property type="entry name" value="AMMONIUM TRANSPORTER"/>
    <property type="match status" value="1"/>
</dbReference>
<dbReference type="Gene3D" id="1.10.3430.10">
    <property type="entry name" value="Ammonium transporter AmtB like domains"/>
    <property type="match status" value="1"/>
</dbReference>
<feature type="domain" description="Ammonium transporter AmtB-like" evidence="8">
    <location>
        <begin position="154"/>
        <end position="331"/>
    </location>
</feature>
<feature type="region of interest" description="Disordered" evidence="6">
    <location>
        <begin position="325"/>
        <end position="399"/>
    </location>
</feature>